<feature type="chain" id="PRO_5045180344" evidence="3">
    <location>
        <begin position="30"/>
        <end position="615"/>
    </location>
</feature>
<evidence type="ECO:0000313" key="7">
    <source>
        <dbReference type="Proteomes" id="UP001595699"/>
    </source>
</evidence>
<feature type="transmembrane region" description="Helical" evidence="2">
    <location>
        <begin position="253"/>
        <end position="274"/>
    </location>
</feature>
<dbReference type="Pfam" id="PF20990">
    <property type="entry name" value="DUF2207_C"/>
    <property type="match status" value="1"/>
</dbReference>
<sequence>MNGVQKRVLAVGLIAGLAALLGGMPAASAAGEERILAYDSTYDIRPDGSVDVTEVIQYDFGNASRHGLTRDIPTREAVDEDRDRVYHIDDVEVSSPSGAPADLDEQSGADQTFLRIGHPDKTVTGRQTYEIRYHLRGAMNPFDDHDELYWDAIGTGWSVQIAKASVTVNAPGGINKVSCFSDKLGADTKCAGARIVNPKKARFDQFNLSYGQPLTFVVGIDNGVVDVAAPEISGRNNRLGGPVGEAAAAPGPITYGIGGALLVGTIAFTGISYFRRGRDREYGGLTPGLVPLAGQPEVSRPARWFKPEVAPEFRPPDGVGPALAGTIMDERADALDVSAMIVDLAVRRYLHIEEIPPEHFWNSKDWRLTKLEGGQGQLSNAETKLLSSLFEIGPVVEMSRLKNRFASDLKQVQTLLYEDAVQRGWFHKSPEKVRSAWGGTGLLLAIAAGVGTGVAFTNQQFGLAVLGVALVIAGLVMRLAAHMMPARTATGTATLARVQGFRRYLTTAETDQLRFEEGEDIFSRYLPYAIVFGVTDRWAKVFAALAATSATAGGLYWYSNPNGFDHNHFGDSMTSFASTTSSTMSSTASSSSSGGSGFSGGFSGGGGGGGGGGSW</sequence>
<evidence type="ECO:0000256" key="2">
    <source>
        <dbReference type="SAM" id="Phobius"/>
    </source>
</evidence>
<evidence type="ECO:0000256" key="1">
    <source>
        <dbReference type="SAM" id="MobiDB-lite"/>
    </source>
</evidence>
<reference evidence="7" key="1">
    <citation type="journal article" date="2019" name="Int. J. Syst. Evol. Microbiol.">
        <title>The Global Catalogue of Microorganisms (GCM) 10K type strain sequencing project: providing services to taxonomists for standard genome sequencing and annotation.</title>
        <authorList>
            <consortium name="The Broad Institute Genomics Platform"/>
            <consortium name="The Broad Institute Genome Sequencing Center for Infectious Disease"/>
            <person name="Wu L."/>
            <person name="Ma J."/>
        </authorList>
    </citation>
    <scope>NUCLEOTIDE SEQUENCE [LARGE SCALE GENOMIC DNA]</scope>
    <source>
        <strain evidence="7">CGMCC 4.7241</strain>
    </source>
</reference>
<keyword evidence="7" id="KW-1185">Reference proteome</keyword>
<evidence type="ECO:0000313" key="6">
    <source>
        <dbReference type="EMBL" id="MFC3766367.1"/>
    </source>
</evidence>
<keyword evidence="2" id="KW-0472">Membrane</keyword>
<dbReference type="InterPro" id="IPR018702">
    <property type="entry name" value="DUF2207"/>
</dbReference>
<keyword evidence="2" id="KW-0812">Transmembrane</keyword>
<feature type="domain" description="Predicted membrane protein YciQ-like C-terminal" evidence="5">
    <location>
        <begin position="312"/>
        <end position="542"/>
    </location>
</feature>
<proteinExistence type="predicted"/>
<dbReference type="Pfam" id="PF09972">
    <property type="entry name" value="DUF2207"/>
    <property type="match status" value="1"/>
</dbReference>
<feature type="compositionally biased region" description="Gly residues" evidence="1">
    <location>
        <begin position="594"/>
        <end position="615"/>
    </location>
</feature>
<feature type="transmembrane region" description="Helical" evidence="2">
    <location>
        <begin position="461"/>
        <end position="481"/>
    </location>
</feature>
<comment type="caution">
    <text evidence="6">The sequence shown here is derived from an EMBL/GenBank/DDBJ whole genome shotgun (WGS) entry which is preliminary data.</text>
</comment>
<evidence type="ECO:0000256" key="3">
    <source>
        <dbReference type="SAM" id="SignalP"/>
    </source>
</evidence>
<gene>
    <name evidence="6" type="ORF">ACFOUW_36445</name>
</gene>
<keyword evidence="3" id="KW-0732">Signal</keyword>
<dbReference type="EMBL" id="JBHRZH010000051">
    <property type="protein sequence ID" value="MFC3766367.1"/>
    <property type="molecule type" value="Genomic_DNA"/>
</dbReference>
<dbReference type="Proteomes" id="UP001595699">
    <property type="component" value="Unassembled WGS sequence"/>
</dbReference>
<evidence type="ECO:0000259" key="5">
    <source>
        <dbReference type="Pfam" id="PF20990"/>
    </source>
</evidence>
<evidence type="ECO:0000259" key="4">
    <source>
        <dbReference type="Pfam" id="PF09972"/>
    </source>
</evidence>
<keyword evidence="2" id="KW-1133">Transmembrane helix</keyword>
<dbReference type="RefSeq" id="WP_205117982.1">
    <property type="nucleotide sequence ID" value="NZ_JAFBCM010000001.1"/>
</dbReference>
<feature type="signal peptide" evidence="3">
    <location>
        <begin position="1"/>
        <end position="29"/>
    </location>
</feature>
<dbReference type="InterPro" id="IPR048389">
    <property type="entry name" value="YciQ-like_C"/>
</dbReference>
<organism evidence="6 7">
    <name type="scientific">Tenggerimyces flavus</name>
    <dbReference type="NCBI Taxonomy" id="1708749"/>
    <lineage>
        <taxon>Bacteria</taxon>
        <taxon>Bacillati</taxon>
        <taxon>Actinomycetota</taxon>
        <taxon>Actinomycetes</taxon>
        <taxon>Propionibacteriales</taxon>
        <taxon>Nocardioidaceae</taxon>
        <taxon>Tenggerimyces</taxon>
    </lineage>
</organism>
<feature type="domain" description="DUF2207" evidence="4">
    <location>
        <begin position="34"/>
        <end position="188"/>
    </location>
</feature>
<feature type="region of interest" description="Disordered" evidence="1">
    <location>
        <begin position="588"/>
        <end position="615"/>
    </location>
</feature>
<feature type="transmembrane region" description="Helical" evidence="2">
    <location>
        <begin position="436"/>
        <end position="455"/>
    </location>
</feature>
<name>A0ABV7YMT6_9ACTN</name>
<accession>A0ABV7YMT6</accession>
<protein>
    <submittedName>
        <fullName evidence="6">DUF2207 domain-containing protein</fullName>
    </submittedName>
</protein>